<evidence type="ECO:0000256" key="3">
    <source>
        <dbReference type="ARBA" id="ARBA00023125"/>
    </source>
</evidence>
<keyword evidence="3" id="KW-0238">DNA-binding</keyword>
<dbReference type="PANTHER" id="PTHR30126:SF39">
    <property type="entry name" value="HTH-TYPE TRANSCRIPTIONAL REGULATOR CYSL"/>
    <property type="match status" value="1"/>
</dbReference>
<keyword evidence="7" id="KW-1185">Reference proteome</keyword>
<comment type="caution">
    <text evidence="6">The sequence shown here is derived from an EMBL/GenBank/DDBJ whole genome shotgun (WGS) entry which is preliminary data.</text>
</comment>
<dbReference type="InterPro" id="IPR036390">
    <property type="entry name" value="WH_DNA-bd_sf"/>
</dbReference>
<dbReference type="PROSITE" id="PS50931">
    <property type="entry name" value="HTH_LYSR"/>
    <property type="match status" value="1"/>
</dbReference>
<name>A0ABS9EF94_9FLAO</name>
<feature type="domain" description="HTH lysR-type" evidence="5">
    <location>
        <begin position="1"/>
        <end position="58"/>
    </location>
</feature>
<accession>A0ABS9EF94</accession>
<keyword evidence="2" id="KW-0805">Transcription regulation</keyword>
<evidence type="ECO:0000256" key="2">
    <source>
        <dbReference type="ARBA" id="ARBA00023015"/>
    </source>
</evidence>
<dbReference type="Pfam" id="PF03466">
    <property type="entry name" value="LysR_substrate"/>
    <property type="match status" value="1"/>
</dbReference>
<organism evidence="6 7">
    <name type="scientific">Gillisia lutea</name>
    <dbReference type="NCBI Taxonomy" id="2909668"/>
    <lineage>
        <taxon>Bacteria</taxon>
        <taxon>Pseudomonadati</taxon>
        <taxon>Bacteroidota</taxon>
        <taxon>Flavobacteriia</taxon>
        <taxon>Flavobacteriales</taxon>
        <taxon>Flavobacteriaceae</taxon>
        <taxon>Gillisia</taxon>
    </lineage>
</organism>
<comment type="similarity">
    <text evidence="1">Belongs to the LysR transcriptional regulatory family.</text>
</comment>
<evidence type="ECO:0000313" key="7">
    <source>
        <dbReference type="Proteomes" id="UP001179363"/>
    </source>
</evidence>
<dbReference type="InterPro" id="IPR000847">
    <property type="entry name" value="LysR_HTH_N"/>
</dbReference>
<dbReference type="Proteomes" id="UP001179363">
    <property type="component" value="Unassembled WGS sequence"/>
</dbReference>
<dbReference type="Gene3D" id="1.10.10.10">
    <property type="entry name" value="Winged helix-like DNA-binding domain superfamily/Winged helix DNA-binding domain"/>
    <property type="match status" value="1"/>
</dbReference>
<keyword evidence="4" id="KW-0804">Transcription</keyword>
<evidence type="ECO:0000256" key="4">
    <source>
        <dbReference type="ARBA" id="ARBA00023163"/>
    </source>
</evidence>
<dbReference type="InterPro" id="IPR005119">
    <property type="entry name" value="LysR_subst-bd"/>
</dbReference>
<protein>
    <submittedName>
        <fullName evidence="6">LysR substrate-binding domain-containing protein</fullName>
    </submittedName>
</protein>
<dbReference type="InterPro" id="IPR036388">
    <property type="entry name" value="WH-like_DNA-bd_sf"/>
</dbReference>
<dbReference type="PANTHER" id="PTHR30126">
    <property type="entry name" value="HTH-TYPE TRANSCRIPTIONAL REGULATOR"/>
    <property type="match status" value="1"/>
</dbReference>
<dbReference type="Gene3D" id="3.40.190.290">
    <property type="match status" value="1"/>
</dbReference>
<gene>
    <name evidence="6" type="ORF">L1I30_07700</name>
</gene>
<dbReference type="EMBL" id="JAKGTH010000008">
    <property type="protein sequence ID" value="MCF4101545.1"/>
    <property type="molecule type" value="Genomic_DNA"/>
</dbReference>
<sequence length="297" mass="33714">MFDYKLKVFHTVAIRLSFSKAAEELRITQPAVTRHIKQIEAHFNQKLFDRQGNSICLTNAGEILLMHAKLISGSYEELQFDMNSLIEHTEGVLRIAASTTIAQYILPEILSKFHQKFPNVKITMINQNTAEVERSILDKSVELGFIEGRSKNREIAYTPFLEDEIVLVVAKGHPIFRREKISLEELKSISILLREQGSGTLQVTLESLNRVGLKLEDLSVIMNLGSSESIKTFLMDGKTAAFLSIHTIMKELISGDLFIVDVDTLEIRRDLHYAVQQGHPSALSSLFVKFLTRHYNK</sequence>
<evidence type="ECO:0000259" key="5">
    <source>
        <dbReference type="PROSITE" id="PS50931"/>
    </source>
</evidence>
<dbReference type="SUPFAM" id="SSF53850">
    <property type="entry name" value="Periplasmic binding protein-like II"/>
    <property type="match status" value="1"/>
</dbReference>
<evidence type="ECO:0000313" key="6">
    <source>
        <dbReference type="EMBL" id="MCF4101545.1"/>
    </source>
</evidence>
<dbReference type="SUPFAM" id="SSF46785">
    <property type="entry name" value="Winged helix' DNA-binding domain"/>
    <property type="match status" value="1"/>
</dbReference>
<dbReference type="Pfam" id="PF00126">
    <property type="entry name" value="HTH_1"/>
    <property type="match status" value="1"/>
</dbReference>
<evidence type="ECO:0000256" key="1">
    <source>
        <dbReference type="ARBA" id="ARBA00009437"/>
    </source>
</evidence>
<dbReference type="RefSeq" id="WP_236133698.1">
    <property type="nucleotide sequence ID" value="NZ_JAKGTH010000008.1"/>
</dbReference>
<proteinExistence type="inferred from homology"/>
<reference evidence="6" key="1">
    <citation type="submission" date="2022-01" db="EMBL/GenBank/DDBJ databases">
        <title>Gillisia lutea sp. nov., isolated from marine plastic residues from the Malvarosa beach (Valencia, Spain).</title>
        <authorList>
            <person name="Vidal-Verdu A."/>
            <person name="Molina-Menor E."/>
            <person name="Satari L."/>
            <person name="Pascual J."/>
            <person name="Pereto J."/>
            <person name="Porcar M."/>
        </authorList>
    </citation>
    <scope>NUCLEOTIDE SEQUENCE</scope>
    <source>
        <strain evidence="6">M10.2A</strain>
    </source>
</reference>
<dbReference type="PRINTS" id="PR00039">
    <property type="entry name" value="HTHLYSR"/>
</dbReference>